<keyword evidence="7" id="KW-0479">Metal-binding</keyword>
<evidence type="ECO:0000313" key="17">
    <source>
        <dbReference type="Proteomes" id="UP000066624"/>
    </source>
</evidence>
<sequence length="964" mass="102641">MAKASIKGIQSAQDLVRVAGLVAIALGVFGIVVGALLLYGSMQGQLATEQASRAASDRARHVADGLAEIQATLRDPQVLDLAREALNADDGRSERLDQAVRARGVQNLIDLRVFPSAVEEIPLGEYPEPDFSVIEMLIEARRSGRATVQVHYAGTSNENLAFAQAIEQGNPASGIMFMRVPVSMATSRLQAAAELDSIALIQGSGDQAAVLKAIGQAPEQVQLTPVEGSRLSLRWSRRTIVGPLSNRAAIILGASGIILLMSGLLVRRRFGALQVKVGSGQKGAKARPEGDGSSSAQDGVKRDAVPPPRSAPPPLSSPPLRATSALDTADEDLPDWLLDSDQLDQTEKLFGEEEPPPAELPDLPDTLAVEADAEPSAEPGLRFDDQIEEEGPAESDFFEQVEEHSPEEDYDLSMGGEPEDSATPELDSATPANSGLDFEFSDRGSSDAQEEVAPEPLPETEASGLQDEVEEGIEEEIEAELTGDEDGESAAAPEREALAPAGADQAEPVVDPGLFHPNGILGVVDEQLDARSATLIGEAIGAEARARGLERIVVGRDGRMQGVVLLSALSQGLCSAGIDVIDLGPVPIPVLDFGASELSDGSGVMVTGSHHASDINGFRIRLNNEILQGPAIQDLFRRIQEQDLSQGQGEIIEESLVDRYIERIGIDIQLERPLKVVVDCGNGISGTVVPEAFAAIGADVIPLYADVDGSFPNHPPNPSDPDNLEDLRLCVRNFQADVGLAFDGDGDCLAMVSSDGEVVRTDQLLMLLARDVLDKNAGTSVIVDAACSNKLQKLIRDAGGHVVMARCDEVFVDEKMRQESALLGGAFRGQIMLADRWYGFGDAIYAGARLLELLAADTRTVAEILAELPEVHATPEIRLSLEGDQAEELVTALIAEGDFGDGEMLTTDGLRVDYADGWGLVRASHDGPDLVLRFEGDDAKALNHIRSEFKKQIKARNPAIQLLF</sequence>
<dbReference type="InterPro" id="IPR005845">
    <property type="entry name" value="A-D-PHexomutase_a/b/a-II"/>
</dbReference>
<dbReference type="PANTHER" id="PTHR43771:SF2">
    <property type="entry name" value="PHOSPHOMANNOMUTASE_PHOSPHOGLUCOMUTASE"/>
    <property type="match status" value="1"/>
</dbReference>
<dbReference type="AlphaFoldDB" id="A0A0K0XS76"/>
<dbReference type="InterPro" id="IPR005843">
    <property type="entry name" value="A-D-PHexomutase_C"/>
</dbReference>
<dbReference type="PANTHER" id="PTHR43771">
    <property type="entry name" value="PHOSPHOMANNOMUTASE"/>
    <property type="match status" value="1"/>
</dbReference>
<dbReference type="CDD" id="cd03089">
    <property type="entry name" value="PMM_PGM"/>
    <property type="match status" value="1"/>
</dbReference>
<dbReference type="Pfam" id="PF00408">
    <property type="entry name" value="PGM_PMM_IV"/>
    <property type="match status" value="1"/>
</dbReference>
<feature type="transmembrane region" description="Helical" evidence="11">
    <location>
        <begin position="244"/>
        <end position="266"/>
    </location>
</feature>
<proteinExistence type="inferred from homology"/>
<keyword evidence="11" id="KW-0812">Transmembrane</keyword>
<dbReference type="EC" id="5.4.2.8" evidence="5"/>
<comment type="similarity">
    <text evidence="4">Belongs to the phosphohexose mutase family.</text>
</comment>
<dbReference type="InterPro" id="IPR016055">
    <property type="entry name" value="A-D-PHexomutase_a/b/a-I/II/III"/>
</dbReference>
<evidence type="ECO:0000256" key="7">
    <source>
        <dbReference type="ARBA" id="ARBA00022723"/>
    </source>
</evidence>
<dbReference type="GO" id="GO:0046872">
    <property type="term" value="F:metal ion binding"/>
    <property type="evidence" value="ECO:0007669"/>
    <property type="project" value="UniProtKB-KW"/>
</dbReference>
<evidence type="ECO:0000256" key="3">
    <source>
        <dbReference type="ARBA" id="ARBA00004699"/>
    </source>
</evidence>
<evidence type="ECO:0000256" key="8">
    <source>
        <dbReference type="ARBA" id="ARBA00022842"/>
    </source>
</evidence>
<accession>A0A0K0XS76</accession>
<dbReference type="InterPro" id="IPR036900">
    <property type="entry name" value="A-D-PHexomutase_C_sf"/>
</dbReference>
<dbReference type="Pfam" id="PF02879">
    <property type="entry name" value="PGM_PMM_II"/>
    <property type="match status" value="1"/>
</dbReference>
<dbReference type="Gene3D" id="3.30.310.50">
    <property type="entry name" value="Alpha-D-phosphohexomutase, C-terminal domain"/>
    <property type="match status" value="1"/>
</dbReference>
<dbReference type="InterPro" id="IPR005844">
    <property type="entry name" value="A-D-PHexomutase_a/b/a-I"/>
</dbReference>
<protein>
    <recommendedName>
        <fullName evidence="5">phosphomannomutase</fullName>
        <ecNumber evidence="5">5.4.2.8</ecNumber>
    </recommendedName>
</protein>
<evidence type="ECO:0000256" key="5">
    <source>
        <dbReference type="ARBA" id="ARBA00012730"/>
    </source>
</evidence>
<comment type="cofactor">
    <cofactor evidence="2">
        <name>Mg(2+)</name>
        <dbReference type="ChEBI" id="CHEBI:18420"/>
    </cofactor>
</comment>
<evidence type="ECO:0000256" key="10">
    <source>
        <dbReference type="SAM" id="MobiDB-lite"/>
    </source>
</evidence>
<dbReference type="Proteomes" id="UP000066624">
    <property type="component" value="Chromosome"/>
</dbReference>
<evidence type="ECO:0000256" key="2">
    <source>
        <dbReference type="ARBA" id="ARBA00001946"/>
    </source>
</evidence>
<feature type="domain" description="Alpha-D-phosphohexomutase C-terminal" evidence="12">
    <location>
        <begin position="896"/>
        <end position="950"/>
    </location>
</feature>
<evidence type="ECO:0000259" key="13">
    <source>
        <dbReference type="Pfam" id="PF02878"/>
    </source>
</evidence>
<feature type="compositionally biased region" description="Acidic residues" evidence="10">
    <location>
        <begin position="386"/>
        <end position="422"/>
    </location>
</feature>
<feature type="transmembrane region" description="Helical" evidence="11">
    <location>
        <begin position="15"/>
        <end position="39"/>
    </location>
</feature>
<evidence type="ECO:0000256" key="4">
    <source>
        <dbReference type="ARBA" id="ARBA00010231"/>
    </source>
</evidence>
<feature type="domain" description="Alpha-D-phosphohexomutase alpha/beta/alpha" evidence="14">
    <location>
        <begin position="658"/>
        <end position="756"/>
    </location>
</feature>
<dbReference type="InterPro" id="IPR005846">
    <property type="entry name" value="A-D-PHexomutase_a/b/a-III"/>
</dbReference>
<dbReference type="EMBL" id="CP012154">
    <property type="protein sequence ID" value="AKS40510.1"/>
    <property type="molecule type" value="Genomic_DNA"/>
</dbReference>
<dbReference type="InterPro" id="IPR005841">
    <property type="entry name" value="Alpha-D-phosphohexomutase_SF"/>
</dbReference>
<evidence type="ECO:0000259" key="15">
    <source>
        <dbReference type="Pfam" id="PF02880"/>
    </source>
</evidence>
<evidence type="ECO:0000259" key="14">
    <source>
        <dbReference type="Pfam" id="PF02879"/>
    </source>
</evidence>
<feature type="region of interest" description="Disordered" evidence="10">
    <location>
        <begin position="369"/>
        <end position="470"/>
    </location>
</feature>
<dbReference type="Pfam" id="PF02880">
    <property type="entry name" value="PGM_PMM_III"/>
    <property type="match status" value="1"/>
</dbReference>
<keyword evidence="11" id="KW-0472">Membrane</keyword>
<keyword evidence="6" id="KW-0597">Phosphoprotein</keyword>
<evidence type="ECO:0000256" key="1">
    <source>
        <dbReference type="ARBA" id="ARBA00000586"/>
    </source>
</evidence>
<dbReference type="PRINTS" id="PR00509">
    <property type="entry name" value="PGMPMM"/>
</dbReference>
<dbReference type="RefSeq" id="WP_049724222.1">
    <property type="nucleotide sequence ID" value="NZ_CP012154.1"/>
</dbReference>
<evidence type="ECO:0000256" key="6">
    <source>
        <dbReference type="ARBA" id="ARBA00022553"/>
    </source>
</evidence>
<dbReference type="GO" id="GO:0005975">
    <property type="term" value="P:carbohydrate metabolic process"/>
    <property type="evidence" value="ECO:0007669"/>
    <property type="project" value="InterPro"/>
</dbReference>
<comment type="pathway">
    <text evidence="3">Nucleotide-sugar biosynthesis; GDP-alpha-D-mannose biosynthesis; alpha-D-mannose 1-phosphate from D-fructose 6-phosphate: step 2/2.</text>
</comment>
<feature type="compositionally biased region" description="Pro residues" evidence="10">
    <location>
        <begin position="305"/>
        <end position="317"/>
    </location>
</feature>
<keyword evidence="8" id="KW-0460">Magnesium</keyword>
<feature type="domain" description="Alpha-D-phosphohexomutase alpha/beta/alpha" evidence="13">
    <location>
        <begin position="514"/>
        <end position="631"/>
    </location>
</feature>
<keyword evidence="11" id="KW-1133">Transmembrane helix</keyword>
<dbReference type="Gene3D" id="3.40.120.10">
    <property type="entry name" value="Alpha-D-Glucose-1,6-Bisphosphate, subunit A, domain 3"/>
    <property type="match status" value="3"/>
</dbReference>
<evidence type="ECO:0000256" key="9">
    <source>
        <dbReference type="ARBA" id="ARBA00023235"/>
    </source>
</evidence>
<comment type="catalytic activity">
    <reaction evidence="1">
        <text>alpha-D-mannose 1-phosphate = D-mannose 6-phosphate</text>
        <dbReference type="Rhea" id="RHEA:11140"/>
        <dbReference type="ChEBI" id="CHEBI:58409"/>
        <dbReference type="ChEBI" id="CHEBI:58735"/>
        <dbReference type="EC" id="5.4.2.8"/>
    </reaction>
</comment>
<dbReference type="Pfam" id="PF02878">
    <property type="entry name" value="PGM_PMM_I"/>
    <property type="match status" value="1"/>
</dbReference>
<feature type="region of interest" description="Disordered" evidence="10">
    <location>
        <begin position="277"/>
        <end position="322"/>
    </location>
</feature>
<dbReference type="KEGG" id="wma:WM2015_119"/>
<gene>
    <name evidence="16" type="ORF">WM2015_119</name>
</gene>
<feature type="domain" description="Alpha-D-phosphohexomutase alpha/beta/alpha" evidence="15">
    <location>
        <begin position="762"/>
        <end position="870"/>
    </location>
</feature>
<evidence type="ECO:0000259" key="12">
    <source>
        <dbReference type="Pfam" id="PF00408"/>
    </source>
</evidence>
<dbReference type="SUPFAM" id="SSF53738">
    <property type="entry name" value="Phosphoglucomutase, first 3 domains"/>
    <property type="match status" value="3"/>
</dbReference>
<dbReference type="SUPFAM" id="SSF55957">
    <property type="entry name" value="Phosphoglucomutase, C-terminal domain"/>
    <property type="match status" value="1"/>
</dbReference>
<dbReference type="OrthoDB" id="9803322at2"/>
<evidence type="ECO:0000313" key="16">
    <source>
        <dbReference type="EMBL" id="AKS40510.1"/>
    </source>
</evidence>
<keyword evidence="17" id="KW-1185">Reference proteome</keyword>
<dbReference type="STRING" id="1579979.WM2015_119"/>
<dbReference type="GO" id="GO:0004615">
    <property type="term" value="F:phosphomannomutase activity"/>
    <property type="evidence" value="ECO:0007669"/>
    <property type="project" value="UniProtKB-EC"/>
</dbReference>
<evidence type="ECO:0000256" key="11">
    <source>
        <dbReference type="SAM" id="Phobius"/>
    </source>
</evidence>
<organism evidence="16 17">
    <name type="scientific">Wenzhouxiangella marina</name>
    <dbReference type="NCBI Taxonomy" id="1579979"/>
    <lineage>
        <taxon>Bacteria</taxon>
        <taxon>Pseudomonadati</taxon>
        <taxon>Pseudomonadota</taxon>
        <taxon>Gammaproteobacteria</taxon>
        <taxon>Chromatiales</taxon>
        <taxon>Wenzhouxiangellaceae</taxon>
        <taxon>Wenzhouxiangella</taxon>
    </lineage>
</organism>
<name>A0A0K0XS76_9GAMM</name>
<reference evidence="16 17" key="1">
    <citation type="submission" date="2015-07" db="EMBL/GenBank/DDBJ databases">
        <authorList>
            <person name="Noorani M."/>
        </authorList>
    </citation>
    <scope>NUCLEOTIDE SEQUENCE [LARGE SCALE GENOMIC DNA]</scope>
    <source>
        <strain evidence="16 17">KCTC 42284</strain>
    </source>
</reference>
<keyword evidence="9" id="KW-0413">Isomerase</keyword>